<keyword evidence="3" id="KW-0808">Transferase</keyword>
<dbReference type="RefSeq" id="WP_125485046.1">
    <property type="nucleotide sequence ID" value="NZ_RSDW01000001.1"/>
</dbReference>
<dbReference type="GO" id="GO:0005524">
    <property type="term" value="F:ATP binding"/>
    <property type="evidence" value="ECO:0007669"/>
    <property type="project" value="UniProtKB-UniRule"/>
</dbReference>
<dbReference type="FunFam" id="1.10.510.10:FF:000021">
    <property type="entry name" value="Serine/threonine protein kinase"/>
    <property type="match status" value="1"/>
</dbReference>
<evidence type="ECO:0000256" key="7">
    <source>
        <dbReference type="PROSITE-ProRule" id="PRU10141"/>
    </source>
</evidence>
<gene>
    <name evidence="10" type="ORF">EDE15_1958</name>
</gene>
<reference evidence="10 11" key="1">
    <citation type="submission" date="2018-12" db="EMBL/GenBank/DDBJ databases">
        <title>Sequencing of bacterial isolates from soil warming experiment in Harvard Forest, Massachusetts, USA.</title>
        <authorList>
            <person name="Deangelis K."/>
        </authorList>
    </citation>
    <scope>NUCLEOTIDE SEQUENCE [LARGE SCALE GENOMIC DNA]</scope>
    <source>
        <strain evidence="10 11">EB153</strain>
    </source>
</reference>
<dbReference type="AlphaFoldDB" id="A0A3R9NTJ4"/>
<sequence>MNTLQKIGRYEIIEELGRGAMGAVYRAKDPAMDRIVALKTIISAALASDEGGEFRERFFREARAAGALTHPGIVPVFDVGEHNGQPFLVMEYVNGWTLANVYDRGERFNLDRICEIGQKIAEALGYAHQRGVVHRDIKPANILLTSREAYGIERPKIADFGIAKLTESEMTMTGKMLGTPAFMPPEQFTGAQVDGRADIFSLGVVLYWLATGEQPFPGGSLSTVLYKVVHTEPIPPRKLNPALPARFESIIQKCMEKDPAARYQTGEELARELGELRTSKTATNTSITMPRVMTATGDDDATLFEAVPTVPAPAVVATPAQPVASTPASESKRNSKMGLVVAAGIVVASVSAGWYTLHARQSPPPSLGATSSAPAPAPTTTPAPMVGTNAVDAASPVPKTVAGNKPKAATSSPGPSVSEKKPSVTAPPNAGASLSAKSTPAAPKIEPLGFDPMTLDPKQNARLKIDASGMPRGLDFTVEMNGRIYSRNSGGLGQDSFVPPGVQEFRVSAKSGAVQQTSNTVSADFLQKKKHTLKVELRLKGQSASVGMPQGLYPDSQIVLTLK</sequence>
<feature type="binding site" evidence="7">
    <location>
        <position position="39"/>
    </location>
    <ligand>
        <name>ATP</name>
        <dbReference type="ChEBI" id="CHEBI:30616"/>
    </ligand>
</feature>
<dbReference type="PROSITE" id="PS50011">
    <property type="entry name" value="PROTEIN_KINASE_DOM"/>
    <property type="match status" value="1"/>
</dbReference>
<keyword evidence="5 10" id="KW-0418">Kinase</keyword>
<evidence type="ECO:0000256" key="4">
    <source>
        <dbReference type="ARBA" id="ARBA00022741"/>
    </source>
</evidence>
<name>A0A3R9NTJ4_9BACT</name>
<evidence type="ECO:0000313" key="10">
    <source>
        <dbReference type="EMBL" id="RSL16443.1"/>
    </source>
</evidence>
<dbReference type="InterPro" id="IPR011009">
    <property type="entry name" value="Kinase-like_dom_sf"/>
</dbReference>
<evidence type="ECO:0000256" key="6">
    <source>
        <dbReference type="ARBA" id="ARBA00022840"/>
    </source>
</evidence>
<dbReference type="EMBL" id="RSDW01000001">
    <property type="protein sequence ID" value="RSL16443.1"/>
    <property type="molecule type" value="Genomic_DNA"/>
</dbReference>
<feature type="domain" description="Protein kinase" evidence="9">
    <location>
        <begin position="10"/>
        <end position="274"/>
    </location>
</feature>
<evidence type="ECO:0000256" key="8">
    <source>
        <dbReference type="SAM" id="MobiDB-lite"/>
    </source>
</evidence>
<organism evidence="10 11">
    <name type="scientific">Edaphobacter aggregans</name>
    <dbReference type="NCBI Taxonomy" id="570835"/>
    <lineage>
        <taxon>Bacteria</taxon>
        <taxon>Pseudomonadati</taxon>
        <taxon>Acidobacteriota</taxon>
        <taxon>Terriglobia</taxon>
        <taxon>Terriglobales</taxon>
        <taxon>Acidobacteriaceae</taxon>
        <taxon>Edaphobacter</taxon>
    </lineage>
</organism>
<dbReference type="SUPFAM" id="SSF56112">
    <property type="entry name" value="Protein kinase-like (PK-like)"/>
    <property type="match status" value="1"/>
</dbReference>
<keyword evidence="2" id="KW-0723">Serine/threonine-protein kinase</keyword>
<accession>A0A3R9NTJ4</accession>
<feature type="region of interest" description="Disordered" evidence="8">
    <location>
        <begin position="361"/>
        <end position="454"/>
    </location>
</feature>
<dbReference type="PROSITE" id="PS00108">
    <property type="entry name" value="PROTEIN_KINASE_ST"/>
    <property type="match status" value="1"/>
</dbReference>
<dbReference type="GO" id="GO:0004674">
    <property type="term" value="F:protein serine/threonine kinase activity"/>
    <property type="evidence" value="ECO:0007669"/>
    <property type="project" value="UniProtKB-KW"/>
</dbReference>
<dbReference type="PANTHER" id="PTHR43289:SF6">
    <property type="entry name" value="SERINE_THREONINE-PROTEIN KINASE NEKL-3"/>
    <property type="match status" value="1"/>
</dbReference>
<dbReference type="EC" id="2.7.11.1" evidence="1"/>
<dbReference type="CDD" id="cd14014">
    <property type="entry name" value="STKc_PknB_like"/>
    <property type="match status" value="1"/>
</dbReference>
<protein>
    <recommendedName>
        <fullName evidence="1">non-specific serine/threonine protein kinase</fullName>
        <ecNumber evidence="1">2.7.11.1</ecNumber>
    </recommendedName>
</protein>
<evidence type="ECO:0000313" key="11">
    <source>
        <dbReference type="Proteomes" id="UP000269669"/>
    </source>
</evidence>
<dbReference type="OrthoDB" id="111294at2"/>
<dbReference type="InterPro" id="IPR000719">
    <property type="entry name" value="Prot_kinase_dom"/>
</dbReference>
<dbReference type="Pfam" id="PF00069">
    <property type="entry name" value="Pkinase"/>
    <property type="match status" value="1"/>
</dbReference>
<dbReference type="PANTHER" id="PTHR43289">
    <property type="entry name" value="MITOGEN-ACTIVATED PROTEIN KINASE KINASE KINASE 20-RELATED"/>
    <property type="match status" value="1"/>
</dbReference>
<keyword evidence="4 7" id="KW-0547">Nucleotide-binding</keyword>
<dbReference type="InterPro" id="IPR008271">
    <property type="entry name" value="Ser/Thr_kinase_AS"/>
</dbReference>
<dbReference type="InterPro" id="IPR017441">
    <property type="entry name" value="Protein_kinase_ATP_BS"/>
</dbReference>
<comment type="caution">
    <text evidence="10">The sequence shown here is derived from an EMBL/GenBank/DDBJ whole genome shotgun (WGS) entry which is preliminary data.</text>
</comment>
<evidence type="ECO:0000256" key="1">
    <source>
        <dbReference type="ARBA" id="ARBA00012513"/>
    </source>
</evidence>
<evidence type="ECO:0000259" key="9">
    <source>
        <dbReference type="PROSITE" id="PS50011"/>
    </source>
</evidence>
<evidence type="ECO:0000256" key="5">
    <source>
        <dbReference type="ARBA" id="ARBA00022777"/>
    </source>
</evidence>
<keyword evidence="6 7" id="KW-0067">ATP-binding</keyword>
<dbReference type="Proteomes" id="UP000269669">
    <property type="component" value="Unassembled WGS sequence"/>
</dbReference>
<keyword evidence="11" id="KW-1185">Reference proteome</keyword>
<dbReference type="SMART" id="SM00220">
    <property type="entry name" value="S_TKc"/>
    <property type="match status" value="1"/>
</dbReference>
<dbReference type="Gene3D" id="1.10.510.10">
    <property type="entry name" value="Transferase(Phosphotransferase) domain 1"/>
    <property type="match status" value="1"/>
</dbReference>
<evidence type="ECO:0000256" key="2">
    <source>
        <dbReference type="ARBA" id="ARBA00022527"/>
    </source>
</evidence>
<dbReference type="Gene3D" id="3.30.200.20">
    <property type="entry name" value="Phosphorylase Kinase, domain 1"/>
    <property type="match status" value="1"/>
</dbReference>
<proteinExistence type="predicted"/>
<dbReference type="PROSITE" id="PS00107">
    <property type="entry name" value="PROTEIN_KINASE_ATP"/>
    <property type="match status" value="1"/>
</dbReference>
<evidence type="ECO:0000256" key="3">
    <source>
        <dbReference type="ARBA" id="ARBA00022679"/>
    </source>
</evidence>